<protein>
    <recommendedName>
        <fullName evidence="4">Proteinase inhibitor I42 chagasin domain-containing protein</fullName>
    </recommendedName>
</protein>
<sequence>MKTQTVAILLVALIGFSVAQKLHHEVDFITYASDNVIEVDGNVGDDIHVRIKENPTTGFNWIIAKESPLFKGLKTEQEKFIRQQSNGVFFPGTGGYKLMKFSIQDGGDKIIDLVQARPWELNTFKDTQGLINWTEVFQSNHAIDRKQIQVKVKA</sequence>
<evidence type="ECO:0000313" key="5">
    <source>
        <dbReference type="EMBL" id="CDW90240.1"/>
    </source>
</evidence>
<dbReference type="GO" id="GO:0004869">
    <property type="term" value="F:cysteine-type endopeptidase inhibitor activity"/>
    <property type="evidence" value="ECO:0007669"/>
    <property type="project" value="UniProtKB-KW"/>
</dbReference>
<name>A0A078B6R9_STYLE</name>
<dbReference type="Pfam" id="PF09394">
    <property type="entry name" value="Inhibitor_I42"/>
    <property type="match status" value="1"/>
</dbReference>
<dbReference type="EMBL" id="CCKQ01018287">
    <property type="protein sequence ID" value="CDW90240.1"/>
    <property type="molecule type" value="Genomic_DNA"/>
</dbReference>
<dbReference type="AlphaFoldDB" id="A0A078B6R9"/>
<keyword evidence="1" id="KW-0646">Protease inhibitor</keyword>
<reference evidence="5 6" key="1">
    <citation type="submission" date="2014-06" db="EMBL/GenBank/DDBJ databases">
        <authorList>
            <person name="Swart Estienne"/>
        </authorList>
    </citation>
    <scope>NUCLEOTIDE SEQUENCE [LARGE SCALE GENOMIC DNA]</scope>
    <source>
        <strain evidence="5 6">130c</strain>
    </source>
</reference>
<keyword evidence="2" id="KW-0789">Thiol protease inhibitor</keyword>
<dbReference type="InParanoid" id="A0A078B6R9"/>
<feature type="chain" id="PRO_5001729901" description="Proteinase inhibitor I42 chagasin domain-containing protein" evidence="3">
    <location>
        <begin position="20"/>
        <end position="154"/>
    </location>
</feature>
<evidence type="ECO:0000313" key="6">
    <source>
        <dbReference type="Proteomes" id="UP000039865"/>
    </source>
</evidence>
<evidence type="ECO:0000259" key="4">
    <source>
        <dbReference type="Pfam" id="PF09394"/>
    </source>
</evidence>
<organism evidence="5 6">
    <name type="scientific">Stylonychia lemnae</name>
    <name type="common">Ciliate</name>
    <dbReference type="NCBI Taxonomy" id="5949"/>
    <lineage>
        <taxon>Eukaryota</taxon>
        <taxon>Sar</taxon>
        <taxon>Alveolata</taxon>
        <taxon>Ciliophora</taxon>
        <taxon>Intramacronucleata</taxon>
        <taxon>Spirotrichea</taxon>
        <taxon>Stichotrichia</taxon>
        <taxon>Sporadotrichida</taxon>
        <taxon>Oxytrichidae</taxon>
        <taxon>Stylonychinae</taxon>
        <taxon>Stylonychia</taxon>
    </lineage>
</organism>
<feature type="signal peptide" evidence="3">
    <location>
        <begin position="1"/>
        <end position="19"/>
    </location>
</feature>
<dbReference type="Proteomes" id="UP000039865">
    <property type="component" value="Unassembled WGS sequence"/>
</dbReference>
<dbReference type="InterPro" id="IPR036331">
    <property type="entry name" value="Chagasin-like_sf"/>
</dbReference>
<gene>
    <name evidence="5" type="primary">Contig2221.g2389</name>
    <name evidence="5" type="ORF">STYLEM_19381</name>
</gene>
<dbReference type="Gene3D" id="2.60.40.2020">
    <property type="match status" value="1"/>
</dbReference>
<proteinExistence type="predicted"/>
<evidence type="ECO:0000256" key="2">
    <source>
        <dbReference type="ARBA" id="ARBA00022704"/>
    </source>
</evidence>
<dbReference type="OrthoDB" id="271849at2759"/>
<keyword evidence="3" id="KW-0732">Signal</keyword>
<keyword evidence="6" id="KW-1185">Reference proteome</keyword>
<dbReference type="SUPFAM" id="SSF141066">
    <property type="entry name" value="ICP-like"/>
    <property type="match status" value="1"/>
</dbReference>
<evidence type="ECO:0000256" key="1">
    <source>
        <dbReference type="ARBA" id="ARBA00022690"/>
    </source>
</evidence>
<dbReference type="InterPro" id="IPR018990">
    <property type="entry name" value="Prot_inh_I42_chagasin"/>
</dbReference>
<evidence type="ECO:0000256" key="3">
    <source>
        <dbReference type="SAM" id="SignalP"/>
    </source>
</evidence>
<feature type="domain" description="Proteinase inhibitor I42 chagasin" evidence="4">
    <location>
        <begin position="43"/>
        <end position="123"/>
    </location>
</feature>
<accession>A0A078B6R9</accession>